<evidence type="ECO:0000313" key="3">
    <source>
        <dbReference type="Proteomes" id="UP000034539"/>
    </source>
</evidence>
<accession>A0A0G0SWP8</accession>
<protein>
    <recommendedName>
        <fullName evidence="1">NAD-dependent epimerase/dehydratase domain-containing protein</fullName>
    </recommendedName>
</protein>
<sequence>MRILITGGSGFVGKHLEKLLENYPDYEIFRLVRNAKGKDNEFLWDFKSKIPSKLPVCDVIIHLAACVDFGANLNIAQYDANTISTLKLAAYAQKHNAYFILASMAGIHGIKYPLIDDKTPIDPQNHYAVSKYLAECRRSSKNLRK</sequence>
<dbReference type="EMBL" id="LBXN01000108">
    <property type="protein sequence ID" value="KKR30047.1"/>
    <property type="molecule type" value="Genomic_DNA"/>
</dbReference>
<comment type="caution">
    <text evidence="2">The sequence shown here is derived from an EMBL/GenBank/DDBJ whole genome shotgun (WGS) entry which is preliminary data.</text>
</comment>
<dbReference type="InterPro" id="IPR050177">
    <property type="entry name" value="Lipid_A_modif_metabolic_enz"/>
</dbReference>
<reference evidence="2 3" key="1">
    <citation type="journal article" date="2015" name="Nature">
        <title>rRNA introns, odd ribosomes, and small enigmatic genomes across a large radiation of phyla.</title>
        <authorList>
            <person name="Brown C.T."/>
            <person name="Hug L.A."/>
            <person name="Thomas B.C."/>
            <person name="Sharon I."/>
            <person name="Castelle C.J."/>
            <person name="Singh A."/>
            <person name="Wilkins M.J."/>
            <person name="Williams K.H."/>
            <person name="Banfield J.F."/>
        </authorList>
    </citation>
    <scope>NUCLEOTIDE SEQUENCE [LARGE SCALE GENOMIC DNA]</scope>
</reference>
<organism evidence="2 3">
    <name type="scientific">Candidatus Gottesmanbacteria bacterium GW2011_GWC2_39_8</name>
    <dbReference type="NCBI Taxonomy" id="1618450"/>
    <lineage>
        <taxon>Bacteria</taxon>
        <taxon>Candidatus Gottesmaniibacteriota</taxon>
    </lineage>
</organism>
<dbReference type="Gene3D" id="3.40.50.720">
    <property type="entry name" value="NAD(P)-binding Rossmann-like Domain"/>
    <property type="match status" value="1"/>
</dbReference>
<dbReference type="InterPro" id="IPR036291">
    <property type="entry name" value="NAD(P)-bd_dom_sf"/>
</dbReference>
<dbReference type="AlphaFoldDB" id="A0A0G0SWP8"/>
<gene>
    <name evidence="2" type="ORF">UT63_C0108G0012</name>
</gene>
<dbReference type="PANTHER" id="PTHR43245:SF13">
    <property type="entry name" value="UDP-D-APIOSE_UDP-D-XYLOSE SYNTHASE 2"/>
    <property type="match status" value="1"/>
</dbReference>
<proteinExistence type="predicted"/>
<dbReference type="Pfam" id="PF01370">
    <property type="entry name" value="Epimerase"/>
    <property type="match status" value="1"/>
</dbReference>
<dbReference type="Proteomes" id="UP000034539">
    <property type="component" value="Unassembled WGS sequence"/>
</dbReference>
<dbReference type="PANTHER" id="PTHR43245">
    <property type="entry name" value="BIFUNCTIONAL POLYMYXIN RESISTANCE PROTEIN ARNA"/>
    <property type="match status" value="1"/>
</dbReference>
<feature type="domain" description="NAD-dependent epimerase/dehydratase" evidence="1">
    <location>
        <begin position="3"/>
        <end position="135"/>
    </location>
</feature>
<evidence type="ECO:0000313" key="2">
    <source>
        <dbReference type="EMBL" id="KKR30047.1"/>
    </source>
</evidence>
<name>A0A0G0SWP8_9BACT</name>
<dbReference type="InterPro" id="IPR001509">
    <property type="entry name" value="Epimerase_deHydtase"/>
</dbReference>
<dbReference type="SUPFAM" id="SSF51735">
    <property type="entry name" value="NAD(P)-binding Rossmann-fold domains"/>
    <property type="match status" value="1"/>
</dbReference>
<evidence type="ECO:0000259" key="1">
    <source>
        <dbReference type="Pfam" id="PF01370"/>
    </source>
</evidence>